<evidence type="ECO:0000313" key="3">
    <source>
        <dbReference type="EMBL" id="TGE17721.1"/>
    </source>
</evidence>
<feature type="chain" id="PRO_5039430918" description="Lipoprotein" evidence="1">
    <location>
        <begin position="19"/>
        <end position="126"/>
    </location>
</feature>
<keyword evidence="1" id="KW-0732">Signal</keyword>
<proteinExistence type="predicted"/>
<sequence>MKKFISLISIICLAVLLAACGDSGEQKEPSKESKDSKKYEYVYYEVLNDGDADSPNVEIKYLDKQHKPHIERTSLDNVYEHILSDGNEKPYIIKDGSKVHVYRPPYMTYGDDEVEGEAVSKDKVTK</sequence>
<dbReference type="RefSeq" id="WP_103298927.1">
    <property type="nucleotide sequence ID" value="NZ_PPQT01000131.1"/>
</dbReference>
<evidence type="ECO:0000256" key="1">
    <source>
        <dbReference type="SAM" id="SignalP"/>
    </source>
</evidence>
<dbReference type="EMBL" id="UHDO01000001">
    <property type="protein sequence ID" value="SUM44687.1"/>
    <property type="molecule type" value="Genomic_DNA"/>
</dbReference>
<dbReference type="AlphaFoldDB" id="A0A380G2G4"/>
<dbReference type="Proteomes" id="UP000297598">
    <property type="component" value="Unassembled WGS sequence"/>
</dbReference>
<dbReference type="OrthoDB" id="2932050at2"/>
<reference evidence="3 5" key="2">
    <citation type="submission" date="2019-04" db="EMBL/GenBank/DDBJ databases">
        <title>Genomic characterization of Staphylococcus petrasii strains.</title>
        <authorList>
            <person name="Vrbovska V."/>
            <person name="Kovarovic V."/>
            <person name="Maslanova I."/>
            <person name="Indrakova A."/>
            <person name="Petras P."/>
            <person name="Sedo O."/>
            <person name="Svec P."/>
            <person name="Fisarova L."/>
            <person name="Sedlacek I."/>
            <person name="Doskar J."/>
            <person name="Pantucek R."/>
        </authorList>
    </citation>
    <scope>NUCLEOTIDE SEQUENCE [LARGE SCALE GENOMIC DNA]</scope>
    <source>
        <strain evidence="3 5">P5404</strain>
    </source>
</reference>
<accession>A0A380G2G4</accession>
<name>A0A380G2G4_9STAP</name>
<reference evidence="2 4" key="1">
    <citation type="submission" date="2018-06" db="EMBL/GenBank/DDBJ databases">
        <authorList>
            <consortium name="Pathogen Informatics"/>
            <person name="Doyle S."/>
        </authorList>
    </citation>
    <scope>NUCLEOTIDE SEQUENCE [LARGE SCALE GENOMIC DNA]</scope>
    <source>
        <strain evidence="2 4">NCTC13830</strain>
    </source>
</reference>
<evidence type="ECO:0000313" key="4">
    <source>
        <dbReference type="Proteomes" id="UP000254047"/>
    </source>
</evidence>
<evidence type="ECO:0000313" key="2">
    <source>
        <dbReference type="EMBL" id="SUM44687.1"/>
    </source>
</evidence>
<keyword evidence="5" id="KW-1185">Reference proteome</keyword>
<gene>
    <name evidence="3" type="ORF">BJR09_06220</name>
    <name evidence="2" type="ORF">NCTC13830_02096</name>
</gene>
<dbReference type="Proteomes" id="UP000254047">
    <property type="component" value="Unassembled WGS sequence"/>
</dbReference>
<evidence type="ECO:0000313" key="5">
    <source>
        <dbReference type="Proteomes" id="UP000297598"/>
    </source>
</evidence>
<evidence type="ECO:0008006" key="6">
    <source>
        <dbReference type="Google" id="ProtNLM"/>
    </source>
</evidence>
<dbReference type="EMBL" id="SRLS01000007">
    <property type="protein sequence ID" value="TGE17721.1"/>
    <property type="molecule type" value="Genomic_DNA"/>
</dbReference>
<organism evidence="2 4">
    <name type="scientific">Staphylococcus petrasii</name>
    <dbReference type="NCBI Taxonomy" id="1276936"/>
    <lineage>
        <taxon>Bacteria</taxon>
        <taxon>Bacillati</taxon>
        <taxon>Bacillota</taxon>
        <taxon>Bacilli</taxon>
        <taxon>Bacillales</taxon>
        <taxon>Staphylococcaceae</taxon>
        <taxon>Staphylococcus</taxon>
    </lineage>
</organism>
<dbReference type="PROSITE" id="PS51257">
    <property type="entry name" value="PROKAR_LIPOPROTEIN"/>
    <property type="match status" value="1"/>
</dbReference>
<feature type="signal peptide" evidence="1">
    <location>
        <begin position="1"/>
        <end position="18"/>
    </location>
</feature>
<protein>
    <recommendedName>
        <fullName evidence="6">Lipoprotein</fullName>
    </recommendedName>
</protein>